<dbReference type="EMBL" id="JAIWYP010000009">
    <property type="protein sequence ID" value="KAH3772224.1"/>
    <property type="molecule type" value="Genomic_DNA"/>
</dbReference>
<evidence type="ECO:0000313" key="1">
    <source>
        <dbReference type="EMBL" id="KAH3772224.1"/>
    </source>
</evidence>
<organism evidence="1 2">
    <name type="scientific">Dreissena polymorpha</name>
    <name type="common">Zebra mussel</name>
    <name type="synonym">Mytilus polymorpha</name>
    <dbReference type="NCBI Taxonomy" id="45954"/>
    <lineage>
        <taxon>Eukaryota</taxon>
        <taxon>Metazoa</taxon>
        <taxon>Spiralia</taxon>
        <taxon>Lophotrochozoa</taxon>
        <taxon>Mollusca</taxon>
        <taxon>Bivalvia</taxon>
        <taxon>Autobranchia</taxon>
        <taxon>Heteroconchia</taxon>
        <taxon>Euheterodonta</taxon>
        <taxon>Imparidentia</taxon>
        <taxon>Neoheterodontei</taxon>
        <taxon>Myida</taxon>
        <taxon>Dreissenoidea</taxon>
        <taxon>Dreissenidae</taxon>
        <taxon>Dreissena</taxon>
    </lineage>
</organism>
<reference evidence="1" key="2">
    <citation type="submission" date="2020-11" db="EMBL/GenBank/DDBJ databases">
        <authorList>
            <person name="McCartney M.A."/>
            <person name="Auch B."/>
            <person name="Kono T."/>
            <person name="Mallez S."/>
            <person name="Becker A."/>
            <person name="Gohl D.M."/>
            <person name="Silverstein K.A.T."/>
            <person name="Koren S."/>
            <person name="Bechman K.B."/>
            <person name="Herman A."/>
            <person name="Abrahante J.E."/>
            <person name="Garbe J."/>
        </authorList>
    </citation>
    <scope>NUCLEOTIDE SEQUENCE</scope>
    <source>
        <strain evidence="1">Duluth1</strain>
        <tissue evidence="1">Whole animal</tissue>
    </source>
</reference>
<dbReference type="Proteomes" id="UP000828390">
    <property type="component" value="Unassembled WGS sequence"/>
</dbReference>
<keyword evidence="2" id="KW-1185">Reference proteome</keyword>
<accession>A0A9D4E1T3</accession>
<dbReference type="AlphaFoldDB" id="A0A9D4E1T3"/>
<protein>
    <submittedName>
        <fullName evidence="1">Uncharacterized protein</fullName>
    </submittedName>
</protein>
<proteinExistence type="predicted"/>
<gene>
    <name evidence="1" type="ORF">DPMN_173562</name>
</gene>
<comment type="caution">
    <text evidence="1">The sequence shown here is derived from an EMBL/GenBank/DDBJ whole genome shotgun (WGS) entry which is preliminary data.</text>
</comment>
<evidence type="ECO:0000313" key="2">
    <source>
        <dbReference type="Proteomes" id="UP000828390"/>
    </source>
</evidence>
<name>A0A9D4E1T3_DREPO</name>
<sequence>MGEIRETATAQKQTVYKPTPVQLTYGVVEANKFNISLHPMACSWTTVIRVCKGLIIGRNVQQALVLKRITFIQSTKCTLLSGNFHKNSMLEPIHYWKVIKFEIQESFSSKHRFETMSKVLLNSMMLATKTQGQEHPLAKKIIIGAAVLSGIHLRVKGFYQKLQTLSSSHGDLELGSNMTWHGNNGIFGVYEGKFIPLLQLKLK</sequence>
<reference evidence="1" key="1">
    <citation type="journal article" date="2019" name="bioRxiv">
        <title>The Genome of the Zebra Mussel, Dreissena polymorpha: A Resource for Invasive Species Research.</title>
        <authorList>
            <person name="McCartney M.A."/>
            <person name="Auch B."/>
            <person name="Kono T."/>
            <person name="Mallez S."/>
            <person name="Zhang Y."/>
            <person name="Obille A."/>
            <person name="Becker A."/>
            <person name="Abrahante J.E."/>
            <person name="Garbe J."/>
            <person name="Badalamenti J.P."/>
            <person name="Herman A."/>
            <person name="Mangelson H."/>
            <person name="Liachko I."/>
            <person name="Sullivan S."/>
            <person name="Sone E.D."/>
            <person name="Koren S."/>
            <person name="Silverstein K.A.T."/>
            <person name="Beckman K.B."/>
            <person name="Gohl D.M."/>
        </authorList>
    </citation>
    <scope>NUCLEOTIDE SEQUENCE</scope>
    <source>
        <strain evidence="1">Duluth1</strain>
        <tissue evidence="1">Whole animal</tissue>
    </source>
</reference>